<keyword evidence="5" id="KW-1133">Transmembrane helix</keyword>
<dbReference type="Gene3D" id="1.10.760.10">
    <property type="entry name" value="Cytochrome c-like domain"/>
    <property type="match status" value="1"/>
</dbReference>
<keyword evidence="3 4" id="KW-0408">Iron</keyword>
<feature type="transmembrane region" description="Helical" evidence="5">
    <location>
        <begin position="141"/>
        <end position="162"/>
    </location>
</feature>
<evidence type="ECO:0000313" key="9">
    <source>
        <dbReference type="Proteomes" id="UP000321204"/>
    </source>
</evidence>
<dbReference type="GO" id="GO:0046872">
    <property type="term" value="F:metal ion binding"/>
    <property type="evidence" value="ECO:0007669"/>
    <property type="project" value="UniProtKB-KW"/>
</dbReference>
<dbReference type="OrthoDB" id="955119at2"/>
<evidence type="ECO:0000259" key="7">
    <source>
        <dbReference type="PROSITE" id="PS51007"/>
    </source>
</evidence>
<keyword evidence="9" id="KW-1185">Reference proteome</keyword>
<evidence type="ECO:0000256" key="2">
    <source>
        <dbReference type="ARBA" id="ARBA00022723"/>
    </source>
</evidence>
<evidence type="ECO:0000256" key="3">
    <source>
        <dbReference type="ARBA" id="ARBA00023004"/>
    </source>
</evidence>
<accession>A0A5B8UHA5</accession>
<proteinExistence type="predicted"/>
<dbReference type="InterPro" id="IPR036909">
    <property type="entry name" value="Cyt_c-like_dom_sf"/>
</dbReference>
<evidence type="ECO:0000313" key="8">
    <source>
        <dbReference type="EMBL" id="QEC55450.1"/>
    </source>
</evidence>
<protein>
    <submittedName>
        <fullName evidence="8">Cytochrome c</fullName>
    </submittedName>
</protein>
<dbReference type="AlphaFoldDB" id="A0A5B8UHA5"/>
<evidence type="ECO:0000256" key="4">
    <source>
        <dbReference type="PROSITE-ProRule" id="PRU00433"/>
    </source>
</evidence>
<evidence type="ECO:0000256" key="5">
    <source>
        <dbReference type="SAM" id="Phobius"/>
    </source>
</evidence>
<keyword evidence="5" id="KW-0472">Membrane</keyword>
<dbReference type="PROSITE" id="PS51007">
    <property type="entry name" value="CYTC"/>
    <property type="match status" value="1"/>
</dbReference>
<dbReference type="RefSeq" id="WP_146784169.1">
    <property type="nucleotide sequence ID" value="NZ_BAABIO010000002.1"/>
</dbReference>
<dbReference type="SUPFAM" id="SSF46626">
    <property type="entry name" value="Cytochrome c"/>
    <property type="match status" value="1"/>
</dbReference>
<reference evidence="8 9" key="1">
    <citation type="journal article" date="2015" name="Int. J. Syst. Evol. Microbiol.">
        <title>Flavisolibacter ginsenosidimutans sp. nov., with ginsenoside-converting activity isolated from soil used for cultivating ginseng.</title>
        <authorList>
            <person name="Zhao Y."/>
            <person name="Liu Q."/>
            <person name="Kang M.S."/>
            <person name="Jin F."/>
            <person name="Yu H."/>
            <person name="Im W.T."/>
        </authorList>
    </citation>
    <scope>NUCLEOTIDE SEQUENCE [LARGE SCALE GENOMIC DNA]</scope>
    <source>
        <strain evidence="8 9">Gsoil 636</strain>
    </source>
</reference>
<keyword evidence="6" id="KW-0732">Signal</keyword>
<dbReference type="EMBL" id="CP042433">
    <property type="protein sequence ID" value="QEC55450.1"/>
    <property type="molecule type" value="Genomic_DNA"/>
</dbReference>
<evidence type="ECO:0000256" key="1">
    <source>
        <dbReference type="ARBA" id="ARBA00022617"/>
    </source>
</evidence>
<dbReference type="Pfam" id="PF00034">
    <property type="entry name" value="Cytochrom_C"/>
    <property type="match status" value="1"/>
</dbReference>
<organism evidence="8 9">
    <name type="scientific">Flavisolibacter ginsenosidimutans</name>
    <dbReference type="NCBI Taxonomy" id="661481"/>
    <lineage>
        <taxon>Bacteria</taxon>
        <taxon>Pseudomonadati</taxon>
        <taxon>Bacteroidota</taxon>
        <taxon>Chitinophagia</taxon>
        <taxon>Chitinophagales</taxon>
        <taxon>Chitinophagaceae</taxon>
        <taxon>Flavisolibacter</taxon>
    </lineage>
</organism>
<dbReference type="Proteomes" id="UP000321204">
    <property type="component" value="Chromosome"/>
</dbReference>
<evidence type="ECO:0000256" key="6">
    <source>
        <dbReference type="SAM" id="SignalP"/>
    </source>
</evidence>
<feature type="domain" description="Cytochrome c" evidence="7">
    <location>
        <begin position="22"/>
        <end position="114"/>
    </location>
</feature>
<feature type="signal peptide" evidence="6">
    <location>
        <begin position="1"/>
        <end position="20"/>
    </location>
</feature>
<keyword evidence="1 4" id="KW-0349">Heme</keyword>
<dbReference type="GO" id="GO:0009055">
    <property type="term" value="F:electron transfer activity"/>
    <property type="evidence" value="ECO:0007669"/>
    <property type="project" value="InterPro"/>
</dbReference>
<gene>
    <name evidence="8" type="ORF">FSB75_05875</name>
</gene>
<keyword evidence="2 4" id="KW-0479">Metal-binding</keyword>
<dbReference type="GO" id="GO:0020037">
    <property type="term" value="F:heme binding"/>
    <property type="evidence" value="ECO:0007669"/>
    <property type="project" value="InterPro"/>
</dbReference>
<keyword evidence="5" id="KW-0812">Transmembrane</keyword>
<feature type="chain" id="PRO_5022775400" evidence="6">
    <location>
        <begin position="21"/>
        <end position="175"/>
    </location>
</feature>
<sequence>MKTKIFSLIAAFSFTLSVTAAPPAEEGKSIFAARCAACHNVNKVLVGPALAGVDTRHSIEWIVNFVHSSQTVIKSGDTAAVALFNKFNHVQMPNHPDLSEGQIKNVVEYIKTEAKAGGEKAPFAKPYSARPNYAPLSSANYGFFLSYFALVGLLICVLLFAVQLKQYERRVAGEE</sequence>
<dbReference type="KEGG" id="fgg:FSB75_05875"/>
<dbReference type="InterPro" id="IPR009056">
    <property type="entry name" value="Cyt_c-like_dom"/>
</dbReference>
<name>A0A5B8UHA5_9BACT</name>